<protein>
    <submittedName>
        <fullName evidence="2">LruC domain-containing protein</fullName>
    </submittedName>
</protein>
<keyword evidence="3" id="KW-1185">Reference proteome</keyword>
<dbReference type="RefSeq" id="WP_091915356.1">
    <property type="nucleotide sequence ID" value="NZ_FOIQ01000002.1"/>
</dbReference>
<dbReference type="AlphaFoldDB" id="A0A1I0NGS4"/>
<proteinExistence type="predicted"/>
<feature type="domain" description="DUF4842" evidence="1">
    <location>
        <begin position="189"/>
        <end position="384"/>
    </location>
</feature>
<organism evidence="2 3">
    <name type="scientific">Prevotella aff. ruminicola Tc2-24</name>
    <dbReference type="NCBI Taxonomy" id="81582"/>
    <lineage>
        <taxon>Bacteria</taxon>
        <taxon>Pseudomonadati</taxon>
        <taxon>Bacteroidota</taxon>
        <taxon>Bacteroidia</taxon>
        <taxon>Bacteroidales</taxon>
        <taxon>Prevotellaceae</taxon>
        <taxon>Prevotella</taxon>
    </lineage>
</organism>
<dbReference type="Pfam" id="PF16130">
    <property type="entry name" value="DUF4842"/>
    <property type="match status" value="1"/>
</dbReference>
<evidence type="ECO:0000313" key="3">
    <source>
        <dbReference type="Proteomes" id="UP000199373"/>
    </source>
</evidence>
<sequence length="428" mass="48580">MKQVTWISLVAFCAMVLTGVSCHRDVFDEERYEELLDSVCPVDSIDKDHSWVLTTAKDLLIMVPEGMNAEKVQILTANPRQSGDAKLVGQVYVTDGEKRMISISYPSTLATLYAALIDQNGKYTLEVFSPDEQGVITFSNPILKGDGISYEPQPQVYTYCFEEEYPKPGDYDYNDVVMRISQERTGKMEMRYHVTLAAVGASKQVGACLRLVDVKYDDIESVSTVNNISFNVTNGKTISDQMMYVLTDKSLFAKGRHDEAVLNLFVDAHWATGEELDDNFGMIGRKKYNVTKNTGGTGQMMVPREITYVVTFKDEKLLNRLSLDQLDPFIVEEFNGGRWEVHMYEYRNAQVLYPYTGAKIAKLPWAFRIPSGTFRWPLEGVNIGFIINGSILFGAYATEGHSFGEWAMDRNRFLDWYLDKYATPTRVF</sequence>
<reference evidence="2 3" key="1">
    <citation type="submission" date="2016-10" db="EMBL/GenBank/DDBJ databases">
        <authorList>
            <person name="de Groot N.N."/>
        </authorList>
    </citation>
    <scope>NUCLEOTIDE SEQUENCE [LARGE SCALE GENOMIC DNA]</scope>
    <source>
        <strain evidence="2 3">TC2-24</strain>
    </source>
</reference>
<dbReference type="EMBL" id="FOIQ01000002">
    <property type="protein sequence ID" value="SEW00486.1"/>
    <property type="molecule type" value="Genomic_DNA"/>
</dbReference>
<gene>
    <name evidence="2" type="ORF">SAMN04487850_1227</name>
</gene>
<evidence type="ECO:0000313" key="2">
    <source>
        <dbReference type="EMBL" id="SEW00486.1"/>
    </source>
</evidence>
<dbReference type="InterPro" id="IPR031025">
    <property type="entry name" value="LruC_dom"/>
</dbReference>
<accession>A0A1I0NGS4</accession>
<name>A0A1I0NGS4_9BACT</name>
<dbReference type="Proteomes" id="UP000199373">
    <property type="component" value="Unassembled WGS sequence"/>
</dbReference>
<evidence type="ECO:0000259" key="1">
    <source>
        <dbReference type="Pfam" id="PF16130"/>
    </source>
</evidence>
<dbReference type="NCBIfam" id="TIGR04456">
    <property type="entry name" value="LruC_dom"/>
    <property type="match status" value="1"/>
</dbReference>
<dbReference type="InterPro" id="IPR032295">
    <property type="entry name" value="DUF4842"/>
</dbReference>
<dbReference type="PROSITE" id="PS51257">
    <property type="entry name" value="PROKAR_LIPOPROTEIN"/>
    <property type="match status" value="1"/>
</dbReference>